<dbReference type="RefSeq" id="WP_218446700.1">
    <property type="nucleotide sequence ID" value="NZ_JAGSPA010000005.1"/>
</dbReference>
<feature type="chain" id="PRO_5046779102" evidence="1">
    <location>
        <begin position="21"/>
        <end position="632"/>
    </location>
</feature>
<keyword evidence="3" id="KW-1185">Reference proteome</keyword>
<evidence type="ECO:0000313" key="3">
    <source>
        <dbReference type="Proteomes" id="UP000722336"/>
    </source>
</evidence>
<reference evidence="2 3" key="1">
    <citation type="submission" date="2021-04" db="EMBL/GenBank/DDBJ databases">
        <authorList>
            <person name="Pira H."/>
            <person name="Risdian C."/>
            <person name="Wink J."/>
        </authorList>
    </citation>
    <scope>NUCLEOTIDE SEQUENCE [LARGE SCALE GENOMIC DNA]</scope>
    <source>
        <strain evidence="2 3">WHA3</strain>
    </source>
</reference>
<dbReference type="Pfam" id="PF12228">
    <property type="entry name" value="DUF3604"/>
    <property type="match status" value="1"/>
</dbReference>
<feature type="signal peptide" evidence="1">
    <location>
        <begin position="1"/>
        <end position="20"/>
    </location>
</feature>
<dbReference type="InterPro" id="IPR022028">
    <property type="entry name" value="DUF3604"/>
</dbReference>
<accession>A0ABS6SHF7</accession>
<dbReference type="EMBL" id="JAGSPA010000005">
    <property type="protein sequence ID" value="MBV7257855.1"/>
    <property type="molecule type" value="Genomic_DNA"/>
</dbReference>
<dbReference type="PROSITE" id="PS51257">
    <property type="entry name" value="PROKAR_LIPOPROTEIN"/>
    <property type="match status" value="1"/>
</dbReference>
<sequence>MIRAILLASAVLLAACGATDGNEDVAPANASAEIRTAGYNADRNAYFGDLHIHTKNSFDAYIFNVRSTPDDVYRFARGETIRHPAGYDLSLSGPPLDFVAVTDHAAYLGILPAMDDDTTELSKLPLAQSLFSTDLTAIGAAFQTVGASVRSGIAIKGAADETVMRSTWARTVEAADRNYVPGRLTTFAGFEYTAVTTSDGDSGFGGGNLHRNVFFRGTAPDRAFATLDSTNPEDLWDWMDAERAKGHESLAIPHNSNVSDGRMFALDTYDRAPLTAAYAEQRMRNEPLVEITQVKGTSETHPSLSPNDEWANFEIYDKLLGSDTVSKTRGGFVREAYGNGLLLGEQGKGNPYRFGLIASSDTHVAGGSFDESRMWSKVGILDASPVQRGSVPPDGRKTWEGVTLDPNADNWFSRWAASGLAGVWAEENSRESIFAAMRRKETFATSGPRIKVRMFGGFDLTDDIVDAPDLTSQAYARGVPMGGDLIGDGRSSPAFLAWAVRDPGEAPLERLQIVKIWSDGPGKHERVYDAACADGAAVDSATNRCPATASTLDLADCSVSAEGGDAELKVLWRDPDFDVNQNAVYYVRVLQVPTCRWSTWDAIRNGSPPNPALPPTLQERAWTSPIWYVPRG</sequence>
<protein>
    <submittedName>
        <fullName evidence="2">DUF3604 domain-containing protein</fullName>
    </submittedName>
</protein>
<organism evidence="2 3">
    <name type="scientific">Pacificimonas pallii</name>
    <dbReference type="NCBI Taxonomy" id="2827236"/>
    <lineage>
        <taxon>Bacteria</taxon>
        <taxon>Pseudomonadati</taxon>
        <taxon>Pseudomonadota</taxon>
        <taxon>Alphaproteobacteria</taxon>
        <taxon>Sphingomonadales</taxon>
        <taxon>Sphingosinicellaceae</taxon>
        <taxon>Pacificimonas</taxon>
    </lineage>
</organism>
<name>A0ABS6SHF7_9SPHN</name>
<keyword evidence="1" id="KW-0732">Signal</keyword>
<proteinExistence type="predicted"/>
<gene>
    <name evidence="2" type="ORF">KCG44_13800</name>
</gene>
<evidence type="ECO:0000313" key="2">
    <source>
        <dbReference type="EMBL" id="MBV7257855.1"/>
    </source>
</evidence>
<comment type="caution">
    <text evidence="2">The sequence shown here is derived from an EMBL/GenBank/DDBJ whole genome shotgun (WGS) entry which is preliminary data.</text>
</comment>
<evidence type="ECO:0000256" key="1">
    <source>
        <dbReference type="SAM" id="SignalP"/>
    </source>
</evidence>
<dbReference type="Proteomes" id="UP000722336">
    <property type="component" value="Unassembled WGS sequence"/>
</dbReference>